<dbReference type="Proteomes" id="UP000609879">
    <property type="component" value="Unassembled WGS sequence"/>
</dbReference>
<keyword evidence="4" id="KW-1185">Reference proteome</keyword>
<evidence type="ECO:0000313" key="3">
    <source>
        <dbReference type="EMBL" id="GID77326.1"/>
    </source>
</evidence>
<feature type="domain" description="UspA" evidence="2">
    <location>
        <begin position="29"/>
        <end position="161"/>
    </location>
</feature>
<dbReference type="PANTHER" id="PTHR46268:SF6">
    <property type="entry name" value="UNIVERSAL STRESS PROTEIN UP12"/>
    <property type="match status" value="1"/>
</dbReference>
<dbReference type="PRINTS" id="PR01438">
    <property type="entry name" value="UNVRSLSTRESS"/>
</dbReference>
<dbReference type="PANTHER" id="PTHR46268">
    <property type="entry name" value="STRESS RESPONSE PROTEIN NHAX"/>
    <property type="match status" value="1"/>
</dbReference>
<name>A0ABQ3YBI1_9ACTN</name>
<dbReference type="Gene3D" id="3.40.50.620">
    <property type="entry name" value="HUPs"/>
    <property type="match status" value="2"/>
</dbReference>
<feature type="domain" description="UspA" evidence="2">
    <location>
        <begin position="170"/>
        <end position="300"/>
    </location>
</feature>
<evidence type="ECO:0000313" key="4">
    <source>
        <dbReference type="Proteomes" id="UP000609879"/>
    </source>
</evidence>
<evidence type="ECO:0000259" key="2">
    <source>
        <dbReference type="Pfam" id="PF00582"/>
    </source>
</evidence>
<dbReference type="Pfam" id="PF00582">
    <property type="entry name" value="Usp"/>
    <property type="match status" value="2"/>
</dbReference>
<proteinExistence type="inferred from homology"/>
<dbReference type="InterPro" id="IPR014729">
    <property type="entry name" value="Rossmann-like_a/b/a_fold"/>
</dbReference>
<comment type="similarity">
    <text evidence="1">Belongs to the universal stress protein A family.</text>
</comment>
<evidence type="ECO:0000256" key="1">
    <source>
        <dbReference type="ARBA" id="ARBA00008791"/>
    </source>
</evidence>
<gene>
    <name evidence="3" type="ORF">Ade02nite_59670</name>
</gene>
<dbReference type="SUPFAM" id="SSF52402">
    <property type="entry name" value="Adenine nucleotide alpha hydrolases-like"/>
    <property type="match status" value="2"/>
</dbReference>
<comment type="caution">
    <text evidence="3">The sequence shown here is derived from an EMBL/GenBank/DDBJ whole genome shotgun (WGS) entry which is preliminary data.</text>
</comment>
<reference evidence="3 4" key="1">
    <citation type="submission" date="2021-01" db="EMBL/GenBank/DDBJ databases">
        <title>Whole genome shotgun sequence of Actinoplanes deccanensis NBRC 13994.</title>
        <authorList>
            <person name="Komaki H."/>
            <person name="Tamura T."/>
        </authorList>
    </citation>
    <scope>NUCLEOTIDE SEQUENCE [LARGE SCALE GENOMIC DNA]</scope>
    <source>
        <strain evidence="3 4">NBRC 13994</strain>
    </source>
</reference>
<dbReference type="EMBL" id="BOMI01000117">
    <property type="protein sequence ID" value="GID77326.1"/>
    <property type="molecule type" value="Genomic_DNA"/>
</dbReference>
<organism evidence="3 4">
    <name type="scientific">Paractinoplanes deccanensis</name>
    <dbReference type="NCBI Taxonomy" id="113561"/>
    <lineage>
        <taxon>Bacteria</taxon>
        <taxon>Bacillati</taxon>
        <taxon>Actinomycetota</taxon>
        <taxon>Actinomycetes</taxon>
        <taxon>Micromonosporales</taxon>
        <taxon>Micromonosporaceae</taxon>
        <taxon>Paractinoplanes</taxon>
    </lineage>
</organism>
<sequence length="306" mass="31581">MRNGPARAPVPRSTIKGTEGTAIMSKAPVVVGTDGTACGTTAVEWAAGEARRRGAPLRIVLAYDWDVHESSFGSEYADVARNLAETTVAAAHERARQVEPGITIETDVLPGYAVPTLLEAAEGAALLVVGSRGHGGFAGMLLGSVGRRMALQAPCPVVVVRGRAAPAGPVVVGLDDSGEMLEAAFEAAAARETSLTVVRAVLPAVPLWLGVPAAALPLPLDDDAERKQVAEQLAPWLDRYPRVHADTVLSHDSAAAALVTASAKAQLVVIGSHGHSTVGGALMGSTGLQLLHHAHCPVLIERRAQS</sequence>
<protein>
    <submittedName>
        <fullName evidence="3">Universal stress protein</fullName>
    </submittedName>
</protein>
<accession>A0ABQ3YBI1</accession>
<dbReference type="InterPro" id="IPR006016">
    <property type="entry name" value="UspA"/>
</dbReference>
<dbReference type="InterPro" id="IPR006015">
    <property type="entry name" value="Universal_stress_UspA"/>
</dbReference>